<dbReference type="EMBL" id="HBFB01020924">
    <property type="protein sequence ID" value="CAD8684399.1"/>
    <property type="molecule type" value="Transcribed_RNA"/>
</dbReference>
<comment type="catalytic activity">
    <reaction evidence="10">
        <text>[protein]-C-terminal L-amino acid-glycyl-phosphatidylethanolamide + H2O = [protein]-C-terminal L-amino acid-glycine + a 1,2-diacyl-sn-glycero-3-phosphoethanolamine</text>
        <dbReference type="Rhea" id="RHEA:67548"/>
        <dbReference type="Rhea" id="RHEA-COMP:17323"/>
        <dbReference type="Rhea" id="RHEA-COMP:17324"/>
        <dbReference type="ChEBI" id="CHEBI:15377"/>
        <dbReference type="ChEBI" id="CHEBI:64612"/>
        <dbReference type="ChEBI" id="CHEBI:172940"/>
        <dbReference type="ChEBI" id="CHEBI:172941"/>
    </reaction>
    <physiologicalReaction direction="left-to-right" evidence="10">
        <dbReference type="Rhea" id="RHEA:67549"/>
    </physiologicalReaction>
</comment>
<dbReference type="InterPro" id="IPR038765">
    <property type="entry name" value="Papain-like_cys_pep_sf"/>
</dbReference>
<evidence type="ECO:0000259" key="15">
    <source>
        <dbReference type="Pfam" id="PF03416"/>
    </source>
</evidence>
<evidence type="ECO:0000256" key="4">
    <source>
        <dbReference type="ARBA" id="ARBA00022490"/>
    </source>
</evidence>
<keyword evidence="6 13" id="KW-0378">Hydrolase</keyword>
<keyword evidence="5 13" id="KW-0645">Protease</keyword>
<evidence type="ECO:0000256" key="10">
    <source>
        <dbReference type="ARBA" id="ARBA00029362"/>
    </source>
</evidence>
<organism evidence="16">
    <name type="scientific">Chlamydomonas leiostraca</name>
    <dbReference type="NCBI Taxonomy" id="1034604"/>
    <lineage>
        <taxon>Eukaryota</taxon>
        <taxon>Viridiplantae</taxon>
        <taxon>Chlorophyta</taxon>
        <taxon>core chlorophytes</taxon>
        <taxon>Chlorophyceae</taxon>
        <taxon>CS clade</taxon>
        <taxon>Chlamydomonadales</taxon>
        <taxon>Chlamydomonadaceae</taxon>
        <taxon>Chlamydomonas</taxon>
    </lineage>
</organism>
<keyword evidence="3" id="KW-0813">Transport</keyword>
<keyword evidence="8 13" id="KW-0653">Protein transport</keyword>
<dbReference type="PANTHER" id="PTHR22624:SF49">
    <property type="entry name" value="CYSTEINE PROTEASE"/>
    <property type="match status" value="1"/>
</dbReference>
<dbReference type="InterPro" id="IPR005078">
    <property type="entry name" value="Peptidase_C54"/>
</dbReference>
<evidence type="ECO:0000256" key="3">
    <source>
        <dbReference type="ARBA" id="ARBA00022448"/>
    </source>
</evidence>
<evidence type="ECO:0000256" key="14">
    <source>
        <dbReference type="SAM" id="MobiDB-lite"/>
    </source>
</evidence>
<evidence type="ECO:0000256" key="13">
    <source>
        <dbReference type="RuleBase" id="RU363115"/>
    </source>
</evidence>
<dbReference type="GO" id="GO:0015031">
    <property type="term" value="P:protein transport"/>
    <property type="evidence" value="ECO:0007669"/>
    <property type="project" value="UniProtKB-KW"/>
</dbReference>
<evidence type="ECO:0000256" key="9">
    <source>
        <dbReference type="ARBA" id="ARBA00023006"/>
    </source>
</evidence>
<evidence type="ECO:0000256" key="2">
    <source>
        <dbReference type="ARBA" id="ARBA00010958"/>
    </source>
</evidence>
<protein>
    <recommendedName>
        <fullName evidence="13">Cysteine protease</fullName>
        <ecNumber evidence="13">3.4.22.-</ecNumber>
    </recommendedName>
</protein>
<feature type="region of interest" description="Disordered" evidence="14">
    <location>
        <begin position="468"/>
        <end position="520"/>
    </location>
</feature>
<evidence type="ECO:0000256" key="8">
    <source>
        <dbReference type="ARBA" id="ARBA00022927"/>
    </source>
</evidence>
<evidence type="ECO:0000256" key="11">
    <source>
        <dbReference type="ARBA" id="ARBA00038724"/>
    </source>
</evidence>
<dbReference type="PANTHER" id="PTHR22624">
    <property type="entry name" value="CYSTEINE PROTEASE ATG4"/>
    <property type="match status" value="1"/>
</dbReference>
<evidence type="ECO:0000256" key="1">
    <source>
        <dbReference type="ARBA" id="ARBA00004496"/>
    </source>
</evidence>
<keyword evidence="7" id="KW-0788">Thiol protease</keyword>
<dbReference type="Pfam" id="PF03416">
    <property type="entry name" value="Peptidase_C54"/>
    <property type="match status" value="1"/>
</dbReference>
<evidence type="ECO:0000256" key="5">
    <source>
        <dbReference type="ARBA" id="ARBA00022670"/>
    </source>
</evidence>
<evidence type="ECO:0000256" key="6">
    <source>
        <dbReference type="ARBA" id="ARBA00022801"/>
    </source>
</evidence>
<comment type="function">
    <text evidence="12">Cysteine protease that plays a key role in autophagy by mediating both proteolytic activation and delipidation of ATG8 family proteins. The protease activity is required for proteolytic activation of ATG8 family proteins: cleaves the C-terminal amino acid of ATG8 proteins to reveal a C-terminal glycine. Exposure of the glycine at the C-terminus is essential for ATG8 proteins conjugation to phosphatidylethanolamine (PE) and insertion to membranes, which is necessary for autophagy. In addition to the protease activity, also mediates delipidation of PE-conjugated ATG8 proteins.</text>
</comment>
<comment type="subcellular location">
    <subcellularLocation>
        <location evidence="1 13">Cytoplasm</location>
    </subcellularLocation>
</comment>
<dbReference type="GO" id="GO:0016485">
    <property type="term" value="P:protein processing"/>
    <property type="evidence" value="ECO:0007669"/>
    <property type="project" value="TreeGrafter"/>
</dbReference>
<dbReference type="GO" id="GO:0004197">
    <property type="term" value="F:cysteine-type endopeptidase activity"/>
    <property type="evidence" value="ECO:0007669"/>
    <property type="project" value="TreeGrafter"/>
</dbReference>
<keyword evidence="9 13" id="KW-0072">Autophagy</keyword>
<dbReference type="GO" id="GO:0005737">
    <property type="term" value="C:cytoplasm"/>
    <property type="evidence" value="ECO:0007669"/>
    <property type="project" value="UniProtKB-SubCell"/>
</dbReference>
<dbReference type="InterPro" id="IPR046792">
    <property type="entry name" value="Peptidase_C54_cat"/>
</dbReference>
<dbReference type="GO" id="GO:0000045">
    <property type="term" value="P:autophagosome assembly"/>
    <property type="evidence" value="ECO:0007669"/>
    <property type="project" value="TreeGrafter"/>
</dbReference>
<sequence>MTEVQTGPTILQSLAEGLSRVKFSMANAFRHLADVVQGVTLSQTDPIWLLGTFYGVHNHDTGTDGLGPEAAEAFMKDFKSRIWITYRTGFPTLGPSNLTSDVGWGCTLRSGQMMLAEALLRHVKGRSWTTGSSTDDVTPDPELLQLLGLFADTASAPLSLHNICSAGTSHGVVPGKWLGPWVLCKALEALVNGSQPHGLQVHVVCDPGGGAPALDVQHVRSVFKEAAGAAAVSTSGTTATAEAEAEAAGIARHVSSDDQQQSGAGPGPATADSEAANGEAPGSAEPVSKQAGPGATCESCEDRTHGNAGDGSGSQSSTGLLLLLPLTLGVGKANPLYYPQLLEVLAFPQSVGIIGGRPASSLFFVGHQAGNLVYLDPHEPQPAAQLPAALPTYFCPTVRLMPIASMDPSLAIGFYCSSRDDFDDLAQRLATLSQQHRKAPIVTMAGSSGSSAANGGERLVDGVLSEDLDEEADDSGSLVSRDEADGMSAGVGSPPDGNGMLPGSGLRTKGSRRHEDWELV</sequence>
<dbReference type="GO" id="GO:0000423">
    <property type="term" value="P:mitophagy"/>
    <property type="evidence" value="ECO:0007669"/>
    <property type="project" value="TreeGrafter"/>
</dbReference>
<feature type="domain" description="Peptidase C54 catalytic" evidence="15">
    <location>
        <begin position="72"/>
        <end position="427"/>
    </location>
</feature>
<gene>
    <name evidence="16" type="ORF">CLEI1391_LOCUS11757</name>
</gene>
<dbReference type="GO" id="GO:0035973">
    <property type="term" value="P:aggrephagy"/>
    <property type="evidence" value="ECO:0007669"/>
    <property type="project" value="TreeGrafter"/>
</dbReference>
<evidence type="ECO:0000256" key="12">
    <source>
        <dbReference type="ARBA" id="ARBA00045891"/>
    </source>
</evidence>
<keyword evidence="4 13" id="KW-0963">Cytoplasm</keyword>
<comment type="subunit">
    <text evidence="11">Interacts with ATG8.</text>
</comment>
<dbReference type="SUPFAM" id="SSF54001">
    <property type="entry name" value="Cysteine proteinases"/>
    <property type="match status" value="1"/>
</dbReference>
<evidence type="ECO:0000256" key="7">
    <source>
        <dbReference type="ARBA" id="ARBA00022807"/>
    </source>
</evidence>
<name>A0A7S0WU39_9CHLO</name>
<feature type="region of interest" description="Disordered" evidence="14">
    <location>
        <begin position="243"/>
        <end position="315"/>
    </location>
</feature>
<accession>A0A7S0WU39</accession>
<proteinExistence type="inferred from homology"/>
<dbReference type="GO" id="GO:0019786">
    <property type="term" value="F:protein-phosphatidylethanolamide deconjugating activity"/>
    <property type="evidence" value="ECO:0007669"/>
    <property type="project" value="InterPro"/>
</dbReference>
<comment type="similarity">
    <text evidence="2 13">Belongs to the peptidase C54 family.</text>
</comment>
<dbReference type="AlphaFoldDB" id="A0A7S0WU39"/>
<evidence type="ECO:0000313" key="16">
    <source>
        <dbReference type="EMBL" id="CAD8684399.1"/>
    </source>
</evidence>
<dbReference type="EC" id="3.4.22.-" evidence="13"/>
<dbReference type="GO" id="GO:0034727">
    <property type="term" value="P:piecemeal microautophagy of the nucleus"/>
    <property type="evidence" value="ECO:0007669"/>
    <property type="project" value="TreeGrafter"/>
</dbReference>
<reference evidence="16" key="1">
    <citation type="submission" date="2021-01" db="EMBL/GenBank/DDBJ databases">
        <authorList>
            <person name="Corre E."/>
            <person name="Pelletier E."/>
            <person name="Niang G."/>
            <person name="Scheremetjew M."/>
            <person name="Finn R."/>
            <person name="Kale V."/>
            <person name="Holt S."/>
            <person name="Cochrane G."/>
            <person name="Meng A."/>
            <person name="Brown T."/>
            <person name="Cohen L."/>
        </authorList>
    </citation>
    <scope>NUCLEOTIDE SEQUENCE</scope>
    <source>
        <strain evidence="16">SAG 11-49</strain>
    </source>
</reference>